<accession>A0A833QV08</accession>
<dbReference type="PANTHER" id="PTHR33321:SF3">
    <property type="entry name" value="OS05G0582000 PROTEIN"/>
    <property type="match status" value="1"/>
</dbReference>
<dbReference type="PANTHER" id="PTHR33321">
    <property type="match status" value="1"/>
</dbReference>
<dbReference type="OrthoDB" id="1924946at2759"/>
<organism evidence="2 3">
    <name type="scientific">Carex littledalei</name>
    <dbReference type="NCBI Taxonomy" id="544730"/>
    <lineage>
        <taxon>Eukaryota</taxon>
        <taxon>Viridiplantae</taxon>
        <taxon>Streptophyta</taxon>
        <taxon>Embryophyta</taxon>
        <taxon>Tracheophyta</taxon>
        <taxon>Spermatophyta</taxon>
        <taxon>Magnoliopsida</taxon>
        <taxon>Liliopsida</taxon>
        <taxon>Poales</taxon>
        <taxon>Cyperaceae</taxon>
        <taxon>Cyperoideae</taxon>
        <taxon>Cariceae</taxon>
        <taxon>Carex</taxon>
        <taxon>Carex subgen. Euthyceras</taxon>
    </lineage>
</organism>
<sequence>MTPILPTRAICVRAVTFILLIAISLWANYEASKGFDLTIHNASMNTLVGRQFDLMFVSNGKAAKLLLEASDVMERIVYPANMYVKKPVRHVILELAGEKTTEIVQVKRGYKKEKPGEYQIIINPEILEEENLTKAMAAALYRAMAYVWLWDSTTAAQRSVVDAIVEYLMVRSGRFNSTSSKNRSSNVGNFLQKCDNLILSNGFVARLNNAVHELPSERMVDQALNQLLEELCLEHLQLASF</sequence>
<evidence type="ECO:0000313" key="3">
    <source>
        <dbReference type="Proteomes" id="UP000623129"/>
    </source>
</evidence>
<dbReference type="Pfam" id="PF04450">
    <property type="entry name" value="BSP"/>
    <property type="match status" value="1"/>
</dbReference>
<gene>
    <name evidence="2" type="ORF">FCM35_KLT05926</name>
</gene>
<evidence type="ECO:0000313" key="2">
    <source>
        <dbReference type="EMBL" id="KAF3328848.1"/>
    </source>
</evidence>
<comment type="caution">
    <text evidence="2">The sequence shown here is derived from an EMBL/GenBank/DDBJ whole genome shotgun (WGS) entry which is preliminary data.</text>
</comment>
<dbReference type="InterPro" id="IPR007541">
    <property type="entry name" value="Uncharacterised_BSP"/>
</dbReference>
<dbReference type="EMBL" id="SWLB01000015">
    <property type="protein sequence ID" value="KAF3328848.1"/>
    <property type="molecule type" value="Genomic_DNA"/>
</dbReference>
<keyword evidence="1" id="KW-0812">Transmembrane</keyword>
<dbReference type="Proteomes" id="UP000623129">
    <property type="component" value="Unassembled WGS sequence"/>
</dbReference>
<protein>
    <submittedName>
        <fullName evidence="2">Peptidase of plants and bacteria</fullName>
    </submittedName>
</protein>
<proteinExistence type="predicted"/>
<evidence type="ECO:0000256" key="1">
    <source>
        <dbReference type="SAM" id="Phobius"/>
    </source>
</evidence>
<reference evidence="2" key="1">
    <citation type="submission" date="2020-01" db="EMBL/GenBank/DDBJ databases">
        <title>Genome sequence of Kobresia littledalei, the first chromosome-level genome in the family Cyperaceae.</title>
        <authorList>
            <person name="Qu G."/>
        </authorList>
    </citation>
    <scope>NUCLEOTIDE SEQUENCE</scope>
    <source>
        <strain evidence="2">C.B.Clarke</strain>
        <tissue evidence="2">Leaf</tissue>
    </source>
</reference>
<dbReference type="AlphaFoldDB" id="A0A833QV08"/>
<feature type="transmembrane region" description="Helical" evidence="1">
    <location>
        <begin position="12"/>
        <end position="29"/>
    </location>
</feature>
<keyword evidence="1" id="KW-0472">Membrane</keyword>
<name>A0A833QV08_9POAL</name>
<keyword evidence="1" id="KW-1133">Transmembrane helix</keyword>
<keyword evidence="3" id="KW-1185">Reference proteome</keyword>